<keyword evidence="4" id="KW-0378">Hydrolase</keyword>
<dbReference type="AlphaFoldDB" id="A0AAP0X7W4"/>
<proteinExistence type="inferred from homology"/>
<keyword evidence="4" id="KW-0645">Protease</keyword>
<organism evidence="5 6">
    <name type="scientific">Liquidambar formosana</name>
    <name type="common">Formosan gum</name>
    <dbReference type="NCBI Taxonomy" id="63359"/>
    <lineage>
        <taxon>Eukaryota</taxon>
        <taxon>Viridiplantae</taxon>
        <taxon>Streptophyta</taxon>
        <taxon>Embryophyta</taxon>
        <taxon>Tracheophyta</taxon>
        <taxon>Spermatophyta</taxon>
        <taxon>Magnoliopsida</taxon>
        <taxon>eudicotyledons</taxon>
        <taxon>Gunneridae</taxon>
        <taxon>Pentapetalae</taxon>
        <taxon>Saxifragales</taxon>
        <taxon>Altingiaceae</taxon>
        <taxon>Liquidambar</taxon>
    </lineage>
</organism>
<dbReference type="Pfam" id="PF00450">
    <property type="entry name" value="Peptidase_S10"/>
    <property type="match status" value="1"/>
</dbReference>
<dbReference type="EC" id="3.4.16.-" evidence="4"/>
<dbReference type="GO" id="GO:0006508">
    <property type="term" value="P:proteolysis"/>
    <property type="evidence" value="ECO:0007669"/>
    <property type="project" value="UniProtKB-KW"/>
</dbReference>
<dbReference type="PRINTS" id="PR00724">
    <property type="entry name" value="CRBOXYPTASEC"/>
</dbReference>
<comment type="subcellular location">
    <subcellularLocation>
        <location evidence="1">Secreted</location>
    </subcellularLocation>
</comment>
<keyword evidence="6" id="KW-1185">Reference proteome</keyword>
<evidence type="ECO:0000256" key="3">
    <source>
        <dbReference type="ARBA" id="ARBA00022525"/>
    </source>
</evidence>
<accession>A0AAP0X7W4</accession>
<protein>
    <recommendedName>
        <fullName evidence="4">Carboxypeptidase</fullName>
        <ecNumber evidence="4">3.4.16.-</ecNumber>
    </recommendedName>
</protein>
<dbReference type="InterPro" id="IPR029058">
    <property type="entry name" value="AB_hydrolase_fold"/>
</dbReference>
<comment type="similarity">
    <text evidence="2 4">Belongs to the peptidase S10 family.</text>
</comment>
<evidence type="ECO:0000313" key="5">
    <source>
        <dbReference type="EMBL" id="KAK9293017.1"/>
    </source>
</evidence>
<dbReference type="GO" id="GO:0005576">
    <property type="term" value="C:extracellular region"/>
    <property type="evidence" value="ECO:0007669"/>
    <property type="project" value="UniProtKB-SubCell"/>
</dbReference>
<sequence length="220" mass="25057">MLLICSAFAYPCQEQCEDRITSLPGQPSYVNLSQYSALLTRALFYWLVESLETPSSKPLVLWLNGGPGCSSIVYGAFEEVGPFQVQPDGKTLTVRRRAWNTEANILFLESPVGVGFSHSKTWHESAEDAYEFLVKWFERFPQYKYRDFFIAGESYAGHYIPQLSQLIVRIDNGTGKPAICFKGSLLGNPVLDVYHDNMGQFEYWWSHGIISDLTYDKLRP</sequence>
<dbReference type="InterPro" id="IPR018202">
    <property type="entry name" value="Ser_caboxypep_ser_AS"/>
</dbReference>
<dbReference type="PANTHER" id="PTHR11802">
    <property type="entry name" value="SERINE PROTEASE FAMILY S10 SERINE CARBOXYPEPTIDASE"/>
    <property type="match status" value="1"/>
</dbReference>
<dbReference type="InterPro" id="IPR001563">
    <property type="entry name" value="Peptidase_S10"/>
</dbReference>
<evidence type="ECO:0000313" key="6">
    <source>
        <dbReference type="Proteomes" id="UP001415857"/>
    </source>
</evidence>
<keyword evidence="4" id="KW-0121">Carboxypeptidase</keyword>
<dbReference type="GO" id="GO:0004185">
    <property type="term" value="F:serine-type carboxypeptidase activity"/>
    <property type="evidence" value="ECO:0007669"/>
    <property type="project" value="UniProtKB-UniRule"/>
</dbReference>
<keyword evidence="3" id="KW-0964">Secreted</keyword>
<name>A0AAP0X7W4_LIQFO</name>
<dbReference type="PANTHER" id="PTHR11802:SF306">
    <property type="entry name" value="SERINE CARBOXYPEPTIDASE-LIKE 28"/>
    <property type="match status" value="1"/>
</dbReference>
<dbReference type="PROSITE" id="PS00131">
    <property type="entry name" value="CARBOXYPEPT_SER_SER"/>
    <property type="match status" value="1"/>
</dbReference>
<dbReference type="SUPFAM" id="SSF53474">
    <property type="entry name" value="alpha/beta-Hydrolases"/>
    <property type="match status" value="1"/>
</dbReference>
<dbReference type="EMBL" id="JBBPBK010000001">
    <property type="protein sequence ID" value="KAK9293017.1"/>
    <property type="molecule type" value="Genomic_DNA"/>
</dbReference>
<evidence type="ECO:0000256" key="2">
    <source>
        <dbReference type="ARBA" id="ARBA00009431"/>
    </source>
</evidence>
<dbReference type="Proteomes" id="UP001415857">
    <property type="component" value="Unassembled WGS sequence"/>
</dbReference>
<comment type="caution">
    <text evidence="5">The sequence shown here is derived from an EMBL/GenBank/DDBJ whole genome shotgun (WGS) entry which is preliminary data.</text>
</comment>
<reference evidence="5 6" key="1">
    <citation type="journal article" date="2024" name="Plant J.">
        <title>Genome sequences and population genomics reveal climatic adaptation and genomic divergence between two closely related sweetgum species.</title>
        <authorList>
            <person name="Xu W.Q."/>
            <person name="Ren C.Q."/>
            <person name="Zhang X.Y."/>
            <person name="Comes H.P."/>
            <person name="Liu X.H."/>
            <person name="Li Y.G."/>
            <person name="Kettle C.J."/>
            <person name="Jalonen R."/>
            <person name="Gaisberger H."/>
            <person name="Ma Y.Z."/>
            <person name="Qiu Y.X."/>
        </authorList>
    </citation>
    <scope>NUCLEOTIDE SEQUENCE [LARGE SCALE GENOMIC DNA]</scope>
    <source>
        <strain evidence="5">Hangzhou</strain>
    </source>
</reference>
<gene>
    <name evidence="5" type="ORF">L1049_021001</name>
</gene>
<evidence type="ECO:0000256" key="4">
    <source>
        <dbReference type="RuleBase" id="RU361156"/>
    </source>
</evidence>
<dbReference type="GO" id="GO:0005773">
    <property type="term" value="C:vacuole"/>
    <property type="evidence" value="ECO:0007669"/>
    <property type="project" value="TreeGrafter"/>
</dbReference>
<evidence type="ECO:0000256" key="1">
    <source>
        <dbReference type="ARBA" id="ARBA00004613"/>
    </source>
</evidence>
<dbReference type="Gene3D" id="3.40.50.1820">
    <property type="entry name" value="alpha/beta hydrolase"/>
    <property type="match status" value="1"/>
</dbReference>